<evidence type="ECO:0000313" key="3">
    <source>
        <dbReference type="EMBL" id="SHG74230.1"/>
    </source>
</evidence>
<reference evidence="3 4" key="1">
    <citation type="submission" date="2016-11" db="EMBL/GenBank/DDBJ databases">
        <authorList>
            <person name="Jaros S."/>
            <person name="Januszkiewicz K."/>
            <person name="Wedrychowicz H."/>
        </authorList>
    </citation>
    <scope>NUCLEOTIDE SEQUENCE [LARGE SCALE GENOMIC DNA]</scope>
    <source>
        <strain evidence="3 4">DSM 45627</strain>
    </source>
</reference>
<protein>
    <submittedName>
        <fullName evidence="3">Uncharacterized protein</fullName>
    </submittedName>
</protein>
<feature type="compositionally biased region" description="Basic and acidic residues" evidence="1">
    <location>
        <begin position="116"/>
        <end position="126"/>
    </location>
</feature>
<keyword evidence="2" id="KW-1133">Transmembrane helix</keyword>
<feature type="transmembrane region" description="Helical" evidence="2">
    <location>
        <begin position="152"/>
        <end position="174"/>
    </location>
</feature>
<dbReference type="AlphaFoldDB" id="A0A1M5MAC2"/>
<name>A0A1M5MAC2_9ACTN</name>
<accession>A0A1M5MAC2</accession>
<feature type="region of interest" description="Disordered" evidence="1">
    <location>
        <begin position="116"/>
        <end position="142"/>
    </location>
</feature>
<dbReference type="EMBL" id="FQVU01000003">
    <property type="protein sequence ID" value="SHG74230.1"/>
    <property type="molecule type" value="Genomic_DNA"/>
</dbReference>
<feature type="transmembrane region" description="Helical" evidence="2">
    <location>
        <begin position="12"/>
        <end position="35"/>
    </location>
</feature>
<keyword evidence="4" id="KW-1185">Reference proteome</keyword>
<dbReference type="STRING" id="1206085.SAMN05443575_2673"/>
<evidence type="ECO:0000256" key="1">
    <source>
        <dbReference type="SAM" id="MobiDB-lite"/>
    </source>
</evidence>
<evidence type="ECO:0000313" key="4">
    <source>
        <dbReference type="Proteomes" id="UP000186132"/>
    </source>
</evidence>
<proteinExistence type="predicted"/>
<dbReference type="Proteomes" id="UP000186132">
    <property type="component" value="Unassembled WGS sequence"/>
</dbReference>
<organism evidence="3 4">
    <name type="scientific">Jatrophihabitans endophyticus</name>
    <dbReference type="NCBI Taxonomy" id="1206085"/>
    <lineage>
        <taxon>Bacteria</taxon>
        <taxon>Bacillati</taxon>
        <taxon>Actinomycetota</taxon>
        <taxon>Actinomycetes</taxon>
        <taxon>Jatrophihabitantales</taxon>
        <taxon>Jatrophihabitantaceae</taxon>
        <taxon>Jatrophihabitans</taxon>
    </lineage>
</organism>
<sequence>MPTEIGGLPAHVLLIHAIVVLAPLGALFTILSAVWPAARHKLGVISPLTCLVVLALVPVTTNAGEWLEDRLTENGPNAAIEKHADLGDTFLWFAIGLFVVSAAVWWVGRVDDRAAATRPEATRPEADGTGGPGGPGATATAVRPTARTAVPVAVRVAVAVVAIAVSLVTVWQLYRIGDTGADATWDFVQKLK</sequence>
<dbReference type="OrthoDB" id="4864772at2"/>
<gene>
    <name evidence="3" type="ORF">SAMN05443575_2673</name>
</gene>
<keyword evidence="2" id="KW-0472">Membrane</keyword>
<keyword evidence="2" id="KW-0812">Transmembrane</keyword>
<feature type="transmembrane region" description="Helical" evidence="2">
    <location>
        <begin position="42"/>
        <end position="61"/>
    </location>
</feature>
<feature type="transmembrane region" description="Helical" evidence="2">
    <location>
        <begin position="90"/>
        <end position="108"/>
    </location>
</feature>
<dbReference type="RefSeq" id="WP_073390785.1">
    <property type="nucleotide sequence ID" value="NZ_FQVU01000003.1"/>
</dbReference>
<evidence type="ECO:0000256" key="2">
    <source>
        <dbReference type="SAM" id="Phobius"/>
    </source>
</evidence>